<dbReference type="Pfam" id="PF13742">
    <property type="entry name" value="tRNA_anti_2"/>
    <property type="match status" value="1"/>
</dbReference>
<organism evidence="9">
    <name type="scientific">Proteinivorax hydrogeniformans</name>
    <dbReference type="NCBI Taxonomy" id="1826727"/>
    <lineage>
        <taxon>Bacteria</taxon>
        <taxon>Bacillati</taxon>
        <taxon>Bacillota</taxon>
        <taxon>Clostridia</taxon>
        <taxon>Eubacteriales</taxon>
        <taxon>Proteinivoracaceae</taxon>
        <taxon>Proteinivorax</taxon>
    </lineage>
</organism>
<proteinExistence type="inferred from homology"/>
<evidence type="ECO:0000259" key="8">
    <source>
        <dbReference type="Pfam" id="PF13742"/>
    </source>
</evidence>
<protein>
    <recommendedName>
        <fullName evidence="5">Exodeoxyribonuclease 7 large subunit</fullName>
        <ecNumber evidence="5">3.1.11.6</ecNumber>
    </recommendedName>
    <alternativeName>
        <fullName evidence="5">Exodeoxyribonuclease VII large subunit</fullName>
        <shortName evidence="5">Exonuclease VII large subunit</shortName>
    </alternativeName>
</protein>
<evidence type="ECO:0000313" key="9">
    <source>
        <dbReference type="EMBL" id="XCI27796.1"/>
    </source>
</evidence>
<dbReference type="GO" id="GO:0005737">
    <property type="term" value="C:cytoplasm"/>
    <property type="evidence" value="ECO:0007669"/>
    <property type="project" value="UniProtKB-SubCell"/>
</dbReference>
<comment type="function">
    <text evidence="5">Bidirectionally degrades single-stranded DNA into large acid-insoluble oligonucleotides, which are then degraded further into small acid-soluble oligonucleotides.</text>
</comment>
<evidence type="ECO:0000256" key="1">
    <source>
        <dbReference type="ARBA" id="ARBA00022490"/>
    </source>
</evidence>
<dbReference type="GO" id="GO:0003676">
    <property type="term" value="F:nucleic acid binding"/>
    <property type="evidence" value="ECO:0007669"/>
    <property type="project" value="InterPro"/>
</dbReference>
<dbReference type="PANTHER" id="PTHR30008">
    <property type="entry name" value="EXODEOXYRIBONUCLEASE 7 LARGE SUBUNIT"/>
    <property type="match status" value="1"/>
</dbReference>
<evidence type="ECO:0000256" key="3">
    <source>
        <dbReference type="ARBA" id="ARBA00022801"/>
    </source>
</evidence>
<dbReference type="InterPro" id="IPR020579">
    <property type="entry name" value="Exonuc_VII_lsu_C"/>
</dbReference>
<reference evidence="9" key="2">
    <citation type="submission" date="2024-06" db="EMBL/GenBank/DDBJ databases">
        <authorList>
            <person name="Petrova K.O."/>
            <person name="Toshchakov S.V."/>
            <person name="Boltjanskaja Y.V."/>
            <person name="Kevbrin V.V."/>
        </authorList>
    </citation>
    <scope>NUCLEOTIDE SEQUENCE</scope>
    <source>
        <strain evidence="9">Z-710</strain>
    </source>
</reference>
<dbReference type="RefSeq" id="WP_353892373.1">
    <property type="nucleotide sequence ID" value="NZ_CP159485.1"/>
</dbReference>
<feature type="domain" description="OB-fold nucleic acid binding" evidence="8">
    <location>
        <begin position="6"/>
        <end position="102"/>
    </location>
</feature>
<comment type="catalytic activity">
    <reaction evidence="5 6">
        <text>Exonucleolytic cleavage in either 5'- to 3'- or 3'- to 5'-direction to yield nucleoside 5'-phosphates.</text>
        <dbReference type="EC" id="3.1.11.6"/>
    </reaction>
</comment>
<dbReference type="GO" id="GO:0009318">
    <property type="term" value="C:exodeoxyribonuclease VII complex"/>
    <property type="evidence" value="ECO:0007669"/>
    <property type="project" value="UniProtKB-UniRule"/>
</dbReference>
<comment type="subunit">
    <text evidence="5">Heterooligomer composed of large and small subunits.</text>
</comment>
<dbReference type="InterPro" id="IPR003753">
    <property type="entry name" value="Exonuc_VII_L"/>
</dbReference>
<accession>A0AAU8HQS2</accession>
<dbReference type="InterPro" id="IPR025824">
    <property type="entry name" value="OB-fold_nuc-bd_dom"/>
</dbReference>
<keyword evidence="4 5" id="KW-0269">Exonuclease</keyword>
<gene>
    <name evidence="5 9" type="primary">xseA</name>
    <name evidence="9" type="ORF">PRVXH_001718</name>
</gene>
<comment type="similarity">
    <text evidence="5 6">Belongs to the XseA family.</text>
</comment>
<keyword evidence="1 5" id="KW-0963">Cytoplasm</keyword>
<name>A0AAU8HQS2_9FIRM</name>
<keyword evidence="3 5" id="KW-0378">Hydrolase</keyword>
<evidence type="ECO:0000256" key="4">
    <source>
        <dbReference type="ARBA" id="ARBA00022839"/>
    </source>
</evidence>
<evidence type="ECO:0000256" key="5">
    <source>
        <dbReference type="HAMAP-Rule" id="MF_00378"/>
    </source>
</evidence>
<sequence length="403" mass="45647">MDFTPISVSELTDLVQQSITIQPALRDVYVEGEISNFSNHIRSGHFYFSLKDKDSLVPTVMFRYANRSLNFVPKNGQNVIVRGKIDVYKKSGKYQLYVQKMEQVGAGNLHLKFEELKKELEKEGLFSVERKRPIPLFPQKLGVITGEGSAAQEDILKTLSSRLPSVEVVVCPCLVQGDKAKYQLEQAIKLMESLDVDTIILARGGGSIEDLWAFNEEIVARAIYNCKKPIITGVGHETDFTIADFVADFRAVTPTAAAQKAVPSMEELNDDLDYLRKRLDSKVVGLLEYSSEKVKQIKQRNILKRPETILDQYYQNLDTVSRQLSHEFKYYVEKKEGSVENLAFRLQSLSPKNVFARGYSVLKKERRLINSIKKVQTGDDVSIELQDGKLKCNVKEVIPGEKV</sequence>
<evidence type="ECO:0000259" key="7">
    <source>
        <dbReference type="Pfam" id="PF02601"/>
    </source>
</evidence>
<dbReference type="GO" id="GO:0006308">
    <property type="term" value="P:DNA catabolic process"/>
    <property type="evidence" value="ECO:0007669"/>
    <property type="project" value="UniProtKB-UniRule"/>
</dbReference>
<dbReference type="Pfam" id="PF02601">
    <property type="entry name" value="Exonuc_VII_L"/>
    <property type="match status" value="1"/>
</dbReference>
<keyword evidence="2 5" id="KW-0540">Nuclease</keyword>
<dbReference type="EC" id="3.1.11.6" evidence="5"/>
<dbReference type="GO" id="GO:0008855">
    <property type="term" value="F:exodeoxyribonuclease VII activity"/>
    <property type="evidence" value="ECO:0007669"/>
    <property type="project" value="UniProtKB-UniRule"/>
</dbReference>
<dbReference type="CDD" id="cd04489">
    <property type="entry name" value="ExoVII_LU_OBF"/>
    <property type="match status" value="1"/>
</dbReference>
<evidence type="ECO:0000256" key="6">
    <source>
        <dbReference type="RuleBase" id="RU004355"/>
    </source>
</evidence>
<dbReference type="EMBL" id="CP159485">
    <property type="protein sequence ID" value="XCI27796.1"/>
    <property type="molecule type" value="Genomic_DNA"/>
</dbReference>
<feature type="domain" description="Exonuclease VII large subunit C-terminal" evidence="7">
    <location>
        <begin position="125"/>
        <end position="346"/>
    </location>
</feature>
<evidence type="ECO:0000256" key="2">
    <source>
        <dbReference type="ARBA" id="ARBA00022722"/>
    </source>
</evidence>
<comment type="subcellular location">
    <subcellularLocation>
        <location evidence="5 6">Cytoplasm</location>
    </subcellularLocation>
</comment>
<dbReference type="AlphaFoldDB" id="A0AAU8HQS2"/>
<dbReference type="NCBIfam" id="TIGR00237">
    <property type="entry name" value="xseA"/>
    <property type="match status" value="1"/>
</dbReference>
<dbReference type="HAMAP" id="MF_00378">
    <property type="entry name" value="Exonuc_7_L"/>
    <property type="match status" value="1"/>
</dbReference>
<reference evidence="9" key="1">
    <citation type="journal article" date="2018" name="Antonie Van Leeuwenhoek">
        <title>Proteinivorax hydrogeniformans sp. nov., an anaerobic, haloalkaliphilic bacterium fermenting proteinaceous compounds with high hydrogen production.</title>
        <authorList>
            <person name="Boltyanskaya Y."/>
            <person name="Detkova E."/>
            <person name="Pimenov N."/>
            <person name="Kevbrin V."/>
        </authorList>
    </citation>
    <scope>NUCLEOTIDE SEQUENCE</scope>
    <source>
        <strain evidence="9">Z-710</strain>
    </source>
</reference>
<dbReference type="PANTHER" id="PTHR30008:SF0">
    <property type="entry name" value="EXODEOXYRIBONUCLEASE 7 LARGE SUBUNIT"/>
    <property type="match status" value="1"/>
</dbReference>